<comment type="catalytic activity">
    <reaction evidence="8">
        <text>S-methyl-5'-thioadenosine + phosphate = 5-(methylsulfanyl)-alpha-D-ribose 1-phosphate + adenine</text>
        <dbReference type="Rhea" id="RHEA:11852"/>
        <dbReference type="ChEBI" id="CHEBI:16708"/>
        <dbReference type="ChEBI" id="CHEBI:17509"/>
        <dbReference type="ChEBI" id="CHEBI:43474"/>
        <dbReference type="ChEBI" id="CHEBI:58533"/>
        <dbReference type="EC" id="2.4.2.28"/>
    </reaction>
    <physiologicalReaction direction="left-to-right" evidence="8">
        <dbReference type="Rhea" id="RHEA:11853"/>
    </physiologicalReaction>
</comment>
<keyword evidence="4" id="KW-0479">Metal-binding</keyword>
<dbReference type="InterPro" id="IPR011324">
    <property type="entry name" value="Cytotoxic_necrot_fac-like_cat"/>
</dbReference>
<keyword evidence="3" id="KW-0808">Transferase</keyword>
<reference evidence="10" key="1">
    <citation type="journal article" date="2020" name="Microbiol. Resour. Announc.">
        <title>Complete genome sequences of four natural Pseudomonas isolates that catabolize a wide range of aromatic compounds relevant to lignin valorization.</title>
        <authorList>
            <person name="Hatmaker E.A."/>
            <person name="Presley G."/>
            <person name="Cannon O."/>
            <person name="Guss A.M."/>
            <person name="Elkins J.G."/>
        </authorList>
    </citation>
    <scope>NUCLEOTIDE SEQUENCE [LARGE SCALE GENOMIC DNA]</scope>
    <source>
        <strain evidence="10">H1F5C</strain>
    </source>
</reference>
<evidence type="ECO:0000313" key="9">
    <source>
        <dbReference type="EMBL" id="QNH75682.1"/>
    </source>
</evidence>
<dbReference type="Pfam" id="PF02578">
    <property type="entry name" value="Cu-oxidase_4"/>
    <property type="match status" value="1"/>
</dbReference>
<comment type="catalytic activity">
    <reaction evidence="6">
        <text>adenosine + H2O + H(+) = inosine + NH4(+)</text>
        <dbReference type="Rhea" id="RHEA:24408"/>
        <dbReference type="ChEBI" id="CHEBI:15377"/>
        <dbReference type="ChEBI" id="CHEBI:15378"/>
        <dbReference type="ChEBI" id="CHEBI:16335"/>
        <dbReference type="ChEBI" id="CHEBI:17596"/>
        <dbReference type="ChEBI" id="CHEBI:28938"/>
        <dbReference type="EC" id="3.5.4.4"/>
    </reaction>
    <physiologicalReaction direction="left-to-right" evidence="6">
        <dbReference type="Rhea" id="RHEA:24409"/>
    </physiologicalReaction>
</comment>
<evidence type="ECO:0000256" key="2">
    <source>
        <dbReference type="ARBA" id="ARBA00007353"/>
    </source>
</evidence>
<dbReference type="InterPro" id="IPR038371">
    <property type="entry name" value="Cu_polyphenol_OxRdtase_sf"/>
</dbReference>
<proteinExistence type="inferred from homology"/>
<dbReference type="SUPFAM" id="SSF64438">
    <property type="entry name" value="CNF1/YfiH-like putative cysteine hydrolases"/>
    <property type="match status" value="1"/>
</dbReference>
<dbReference type="GO" id="GO:0005507">
    <property type="term" value="F:copper ion binding"/>
    <property type="evidence" value="ECO:0007669"/>
    <property type="project" value="TreeGrafter"/>
</dbReference>
<name>A0A7G7X6T7_9PSED</name>
<accession>A0A7G7X6T7</accession>
<evidence type="ECO:0000313" key="10">
    <source>
        <dbReference type="Proteomes" id="UP000515277"/>
    </source>
</evidence>
<evidence type="ECO:0000256" key="8">
    <source>
        <dbReference type="ARBA" id="ARBA00049893"/>
    </source>
</evidence>
<evidence type="ECO:0000256" key="7">
    <source>
        <dbReference type="ARBA" id="ARBA00048968"/>
    </source>
</evidence>
<protein>
    <submittedName>
        <fullName evidence="9">Polyphenol oxidase family protein</fullName>
    </submittedName>
</protein>
<evidence type="ECO:0000256" key="6">
    <source>
        <dbReference type="ARBA" id="ARBA00047989"/>
    </source>
</evidence>
<dbReference type="InterPro" id="IPR003730">
    <property type="entry name" value="Cu_polyphenol_OxRdtase"/>
</dbReference>
<dbReference type="RefSeq" id="WP_179599800.1">
    <property type="nucleotide sequence ID" value="NZ_CP060201.1"/>
</dbReference>
<gene>
    <name evidence="9" type="ORF">GGI48_20505</name>
</gene>
<comment type="catalytic activity">
    <reaction evidence="1">
        <text>inosine + phosphate = alpha-D-ribose 1-phosphate + hypoxanthine</text>
        <dbReference type="Rhea" id="RHEA:27646"/>
        <dbReference type="ChEBI" id="CHEBI:17368"/>
        <dbReference type="ChEBI" id="CHEBI:17596"/>
        <dbReference type="ChEBI" id="CHEBI:43474"/>
        <dbReference type="ChEBI" id="CHEBI:57720"/>
        <dbReference type="EC" id="2.4.2.1"/>
    </reaction>
    <physiologicalReaction direction="left-to-right" evidence="1">
        <dbReference type="Rhea" id="RHEA:27647"/>
    </physiologicalReaction>
</comment>
<evidence type="ECO:0000256" key="5">
    <source>
        <dbReference type="ARBA" id="ARBA00022833"/>
    </source>
</evidence>
<dbReference type="Gene3D" id="3.60.140.10">
    <property type="entry name" value="CNF1/YfiH-like putative cysteine hydrolases"/>
    <property type="match status" value="1"/>
</dbReference>
<evidence type="ECO:0000256" key="1">
    <source>
        <dbReference type="ARBA" id="ARBA00000553"/>
    </source>
</evidence>
<comment type="similarity">
    <text evidence="2">Belongs to the purine nucleoside phosphorylase YfiH/LACC1 family.</text>
</comment>
<dbReference type="AlphaFoldDB" id="A0A7G7X6T7"/>
<sequence length="241" mass="26012">MSFQAGVLQQITGIRHEFSIVGAATPANLFFCSQVHSGEVVEASTTLPSGIIRGDAVLTHSSRPIAVVTADCLPLLISSHDGAWVAAVHGGWKGLRNGIIAHVLEHFAARGVGVPQLRVAIGPSIKPCCYEVSADFVDTLSAAHDPLWPSAQAPWSRQQPAPLLPPQIPPPQPTQADSLWFDLSRYAVYLLHAAGIQDEQIEISEQCTYCSTPTLASYRRRLHRGEAKAFQYSWIGRTAAS</sequence>
<evidence type="ECO:0000256" key="3">
    <source>
        <dbReference type="ARBA" id="ARBA00022679"/>
    </source>
</evidence>
<dbReference type="Proteomes" id="UP000515277">
    <property type="component" value="Chromosome"/>
</dbReference>
<dbReference type="PANTHER" id="PTHR30616:SF3">
    <property type="entry name" value="PURINE NUCLEOSIDE PHOSPHORYLASE"/>
    <property type="match status" value="1"/>
</dbReference>
<dbReference type="EMBL" id="CP060201">
    <property type="protein sequence ID" value="QNH75682.1"/>
    <property type="molecule type" value="Genomic_DNA"/>
</dbReference>
<dbReference type="PANTHER" id="PTHR30616">
    <property type="entry name" value="UNCHARACTERIZED PROTEIN YFIH"/>
    <property type="match status" value="1"/>
</dbReference>
<dbReference type="CDD" id="cd16833">
    <property type="entry name" value="YfiH"/>
    <property type="match status" value="1"/>
</dbReference>
<evidence type="ECO:0000256" key="4">
    <source>
        <dbReference type="ARBA" id="ARBA00022723"/>
    </source>
</evidence>
<organism evidence="9 10">
    <name type="scientific">Pseudomonas protegens</name>
    <dbReference type="NCBI Taxonomy" id="380021"/>
    <lineage>
        <taxon>Bacteria</taxon>
        <taxon>Pseudomonadati</taxon>
        <taxon>Pseudomonadota</taxon>
        <taxon>Gammaproteobacteria</taxon>
        <taxon>Pseudomonadales</taxon>
        <taxon>Pseudomonadaceae</taxon>
        <taxon>Pseudomonas</taxon>
    </lineage>
</organism>
<dbReference type="GO" id="GO:0017061">
    <property type="term" value="F:S-methyl-5-thioadenosine phosphorylase activity"/>
    <property type="evidence" value="ECO:0007669"/>
    <property type="project" value="UniProtKB-EC"/>
</dbReference>
<keyword evidence="5" id="KW-0862">Zinc</keyword>
<comment type="catalytic activity">
    <reaction evidence="7">
        <text>adenosine + phosphate = alpha-D-ribose 1-phosphate + adenine</text>
        <dbReference type="Rhea" id="RHEA:27642"/>
        <dbReference type="ChEBI" id="CHEBI:16335"/>
        <dbReference type="ChEBI" id="CHEBI:16708"/>
        <dbReference type="ChEBI" id="CHEBI:43474"/>
        <dbReference type="ChEBI" id="CHEBI:57720"/>
        <dbReference type="EC" id="2.4.2.1"/>
    </reaction>
    <physiologicalReaction direction="left-to-right" evidence="7">
        <dbReference type="Rhea" id="RHEA:27643"/>
    </physiologicalReaction>
</comment>